<dbReference type="EMBL" id="CP019609">
    <property type="protein sequence ID" value="AQP54581.1"/>
    <property type="molecule type" value="Genomic_DNA"/>
</dbReference>
<dbReference type="RefSeq" id="WP_161485561.1">
    <property type="nucleotide sequence ID" value="NZ_CP019609.1"/>
</dbReference>
<accession>A0A1Q2D8D6</accession>
<dbReference type="PANTHER" id="PTHR22617:SF23">
    <property type="entry name" value="CHEMOTAXIS PROTEIN CHEW"/>
    <property type="match status" value="1"/>
</dbReference>
<dbReference type="GO" id="GO:0007165">
    <property type="term" value="P:signal transduction"/>
    <property type="evidence" value="ECO:0007669"/>
    <property type="project" value="InterPro"/>
</dbReference>
<feature type="domain" description="CheW-like" evidence="1">
    <location>
        <begin position="1"/>
        <end position="140"/>
    </location>
</feature>
<dbReference type="STRING" id="633807.BW732_10460"/>
<dbReference type="InterPro" id="IPR039315">
    <property type="entry name" value="CheW"/>
</dbReference>
<dbReference type="PANTHER" id="PTHR22617">
    <property type="entry name" value="CHEMOTAXIS SENSOR HISTIDINE KINASE-RELATED"/>
    <property type="match status" value="1"/>
</dbReference>
<dbReference type="GO" id="GO:0006935">
    <property type="term" value="P:chemotaxis"/>
    <property type="evidence" value="ECO:0007669"/>
    <property type="project" value="InterPro"/>
</dbReference>
<evidence type="ECO:0000259" key="1">
    <source>
        <dbReference type="PROSITE" id="PS50851"/>
    </source>
</evidence>
<reference evidence="2 3" key="1">
    <citation type="journal article" date="2010" name="Int. J. Syst. Evol. Microbiol.">
        <title>Vagococcus penaei sp. nov., isolated from spoilage microbiota of cooked shrimp (Penaeus vannamei).</title>
        <authorList>
            <person name="Jaffres E."/>
            <person name="Prevost H."/>
            <person name="Rossero A."/>
            <person name="Joffraud J.J."/>
            <person name="Dousset X."/>
        </authorList>
    </citation>
    <scope>NUCLEOTIDE SEQUENCE [LARGE SCALE GENOMIC DNA]</scope>
    <source>
        <strain evidence="2 3">CD276</strain>
    </source>
</reference>
<organism evidence="2 3">
    <name type="scientific">Vagococcus penaei</name>
    <dbReference type="NCBI Taxonomy" id="633807"/>
    <lineage>
        <taxon>Bacteria</taxon>
        <taxon>Bacillati</taxon>
        <taxon>Bacillota</taxon>
        <taxon>Bacilli</taxon>
        <taxon>Lactobacillales</taxon>
        <taxon>Enterococcaceae</taxon>
        <taxon>Vagococcus</taxon>
    </lineage>
</organism>
<dbReference type="PROSITE" id="PS50851">
    <property type="entry name" value="CHEW"/>
    <property type="match status" value="1"/>
</dbReference>
<dbReference type="GO" id="GO:0005829">
    <property type="term" value="C:cytosol"/>
    <property type="evidence" value="ECO:0007669"/>
    <property type="project" value="TreeGrafter"/>
</dbReference>
<sequence>MRKQIVFISHNQKFCLPIEQIEKIIQWEEPTKVLQHDAFILGVIKYNNQVLPVIDLAECFFLTLSPITSDSKYIITNLAGDLLCLLVDDIQGIVDFDDNQFEHVSEESLIEKEFIASFVKTPDAIITELDLTAIKTLKDSQNLVADDGLDDVEMAES</sequence>
<dbReference type="SUPFAM" id="SSF50341">
    <property type="entry name" value="CheW-like"/>
    <property type="match status" value="1"/>
</dbReference>
<dbReference type="Gene3D" id="2.30.30.40">
    <property type="entry name" value="SH3 Domains"/>
    <property type="match status" value="1"/>
</dbReference>
<name>A0A1Q2D8D6_9ENTE</name>
<dbReference type="KEGG" id="vpi:BW732_10460"/>
<protein>
    <recommendedName>
        <fullName evidence="1">CheW-like domain-containing protein</fullName>
    </recommendedName>
</protein>
<proteinExistence type="predicted"/>
<dbReference type="SMART" id="SM00260">
    <property type="entry name" value="CheW"/>
    <property type="match status" value="1"/>
</dbReference>
<keyword evidence="3" id="KW-1185">Reference proteome</keyword>
<gene>
    <name evidence="2" type="ORF">BW732_10460</name>
</gene>
<dbReference type="InterPro" id="IPR002545">
    <property type="entry name" value="CheW-lke_dom"/>
</dbReference>
<evidence type="ECO:0000313" key="3">
    <source>
        <dbReference type="Proteomes" id="UP000188246"/>
    </source>
</evidence>
<dbReference type="Gene3D" id="2.40.50.180">
    <property type="entry name" value="CheA-289, Domain 4"/>
    <property type="match status" value="1"/>
</dbReference>
<evidence type="ECO:0000313" key="2">
    <source>
        <dbReference type="EMBL" id="AQP54581.1"/>
    </source>
</evidence>
<dbReference type="InterPro" id="IPR036061">
    <property type="entry name" value="CheW-like_dom_sf"/>
</dbReference>
<dbReference type="AlphaFoldDB" id="A0A1Q2D8D6"/>
<dbReference type="Pfam" id="PF01584">
    <property type="entry name" value="CheW"/>
    <property type="match status" value="1"/>
</dbReference>
<dbReference type="Proteomes" id="UP000188246">
    <property type="component" value="Chromosome"/>
</dbReference>